<dbReference type="InterPro" id="IPR037185">
    <property type="entry name" value="EmrE-like"/>
</dbReference>
<gene>
    <name evidence="8" type="ORF">HMPREF9440_01289</name>
</gene>
<comment type="caution">
    <text evidence="8">The sequence shown here is derived from an EMBL/GenBank/DDBJ whole genome shotgun (WGS) entry which is preliminary data.</text>
</comment>
<keyword evidence="3 6" id="KW-0812">Transmembrane</keyword>
<accession>H3KEX3</accession>
<dbReference type="RefSeq" id="WP_008542179.1">
    <property type="nucleotide sequence ID" value="NZ_JH604956.1"/>
</dbReference>
<dbReference type="HOGENOM" id="CLU_033863_19_0_4"/>
<organism evidence="8 9">
    <name type="scientific">Sutterella parvirubra YIT 11816</name>
    <dbReference type="NCBI Taxonomy" id="762967"/>
    <lineage>
        <taxon>Bacteria</taxon>
        <taxon>Pseudomonadati</taxon>
        <taxon>Pseudomonadota</taxon>
        <taxon>Betaproteobacteria</taxon>
        <taxon>Burkholderiales</taxon>
        <taxon>Sutterellaceae</taxon>
        <taxon>Sutterella</taxon>
    </lineage>
</organism>
<keyword evidence="4 6" id="KW-1133">Transmembrane helix</keyword>
<evidence type="ECO:0000256" key="6">
    <source>
        <dbReference type="SAM" id="Phobius"/>
    </source>
</evidence>
<protein>
    <submittedName>
        <fullName evidence="8">Putative membrane protein</fullName>
    </submittedName>
</protein>
<dbReference type="PANTHER" id="PTHR32322:SF2">
    <property type="entry name" value="EAMA DOMAIN-CONTAINING PROTEIN"/>
    <property type="match status" value="1"/>
</dbReference>
<feature type="transmembrane region" description="Helical" evidence="6">
    <location>
        <begin position="161"/>
        <end position="181"/>
    </location>
</feature>
<dbReference type="PANTHER" id="PTHR32322">
    <property type="entry name" value="INNER MEMBRANE TRANSPORTER"/>
    <property type="match status" value="1"/>
</dbReference>
<evidence type="ECO:0000256" key="2">
    <source>
        <dbReference type="ARBA" id="ARBA00007362"/>
    </source>
</evidence>
<dbReference type="PATRIC" id="fig|762967.3.peg.1014"/>
<comment type="subcellular location">
    <subcellularLocation>
        <location evidence="1">Membrane</location>
        <topology evidence="1">Multi-pass membrane protein</topology>
    </subcellularLocation>
</comment>
<evidence type="ECO:0000256" key="3">
    <source>
        <dbReference type="ARBA" id="ARBA00022692"/>
    </source>
</evidence>
<dbReference type="InterPro" id="IPR050638">
    <property type="entry name" value="AA-Vitamin_Transporters"/>
</dbReference>
<reference evidence="8 9" key="1">
    <citation type="submission" date="2011-11" db="EMBL/GenBank/DDBJ databases">
        <authorList>
            <person name="Weinstock G."/>
            <person name="Sodergren E."/>
            <person name="Clifton S."/>
            <person name="Fulton L."/>
            <person name="Fulton B."/>
            <person name="Courtney L."/>
            <person name="Fronick C."/>
            <person name="Harrison M."/>
            <person name="Strong C."/>
            <person name="Farmer C."/>
            <person name="Delahaunty K."/>
            <person name="Markovic C."/>
            <person name="Hall O."/>
            <person name="Minx P."/>
            <person name="Tomlinson C."/>
            <person name="Mitreva M."/>
            <person name="Hou S."/>
            <person name="Chen J."/>
            <person name="Wollam A."/>
            <person name="Pepin K.H."/>
            <person name="Johnson M."/>
            <person name="Bhonagiri V."/>
            <person name="Zhang X."/>
            <person name="Suruliraj S."/>
            <person name="Warren W."/>
            <person name="Chinwalla A."/>
            <person name="Mardis E.R."/>
            <person name="Wilson R.K."/>
        </authorList>
    </citation>
    <scope>NUCLEOTIDE SEQUENCE [LARGE SCALE GENOMIC DNA]</scope>
    <source>
        <strain evidence="8 9">YIT 11816</strain>
    </source>
</reference>
<dbReference type="OrthoDB" id="9152890at2"/>
<dbReference type="SUPFAM" id="SSF103481">
    <property type="entry name" value="Multidrug resistance efflux transporter EmrE"/>
    <property type="match status" value="2"/>
</dbReference>
<evidence type="ECO:0000256" key="5">
    <source>
        <dbReference type="ARBA" id="ARBA00023136"/>
    </source>
</evidence>
<feature type="transmembrane region" description="Helical" evidence="6">
    <location>
        <begin position="20"/>
        <end position="38"/>
    </location>
</feature>
<keyword evidence="5 6" id="KW-0472">Membrane</keyword>
<feature type="transmembrane region" description="Helical" evidence="6">
    <location>
        <begin position="228"/>
        <end position="246"/>
    </location>
</feature>
<name>H3KEX3_9BURK</name>
<evidence type="ECO:0000313" key="9">
    <source>
        <dbReference type="Proteomes" id="UP000004956"/>
    </source>
</evidence>
<feature type="transmembrane region" description="Helical" evidence="6">
    <location>
        <begin position="196"/>
        <end position="216"/>
    </location>
</feature>
<dbReference type="Proteomes" id="UP000004956">
    <property type="component" value="Unassembled WGS sequence"/>
</dbReference>
<proteinExistence type="inferred from homology"/>
<feature type="transmembrane region" description="Helical" evidence="6">
    <location>
        <begin position="252"/>
        <end position="269"/>
    </location>
</feature>
<feature type="domain" description="EamA" evidence="7">
    <location>
        <begin position="12"/>
        <end position="123"/>
    </location>
</feature>
<dbReference type="STRING" id="762967.HMPREF9440_01289"/>
<feature type="transmembrane region" description="Helical" evidence="6">
    <location>
        <begin position="50"/>
        <end position="68"/>
    </location>
</feature>
<dbReference type="InterPro" id="IPR000620">
    <property type="entry name" value="EamA_dom"/>
</dbReference>
<keyword evidence="9" id="KW-1185">Reference proteome</keyword>
<evidence type="ECO:0000256" key="1">
    <source>
        <dbReference type="ARBA" id="ARBA00004141"/>
    </source>
</evidence>
<feature type="transmembrane region" description="Helical" evidence="6">
    <location>
        <begin position="74"/>
        <end position="96"/>
    </location>
</feature>
<comment type="similarity">
    <text evidence="2">Belongs to the EamA transporter family.</text>
</comment>
<dbReference type="Pfam" id="PF00892">
    <property type="entry name" value="EamA"/>
    <property type="match status" value="2"/>
</dbReference>
<evidence type="ECO:0000259" key="7">
    <source>
        <dbReference type="Pfam" id="PF00892"/>
    </source>
</evidence>
<evidence type="ECO:0000313" key="8">
    <source>
        <dbReference type="EMBL" id="EHY31337.1"/>
    </source>
</evidence>
<dbReference type="AlphaFoldDB" id="H3KEX3"/>
<dbReference type="EMBL" id="AFBQ01000178">
    <property type="protein sequence ID" value="EHY31337.1"/>
    <property type="molecule type" value="Genomic_DNA"/>
</dbReference>
<evidence type="ECO:0000256" key="4">
    <source>
        <dbReference type="ARBA" id="ARBA00022989"/>
    </source>
</evidence>
<feature type="transmembrane region" description="Helical" evidence="6">
    <location>
        <begin position="137"/>
        <end position="154"/>
    </location>
</feature>
<feature type="transmembrane region" description="Helical" evidence="6">
    <location>
        <begin position="108"/>
        <end position="125"/>
    </location>
</feature>
<sequence length="271" mass="28909">MSVAAQFLMQTGTFPVNDLVSMRLLGAGLMLLLWEAAVSRSPVVRLFLENWKPLLVYGCGMLVIQWTFFKSIEVSNAATAALMVTFGPLFVTGWTAFSENRAVTLKEWICIGLAAAGVVLIVTKGDFDAVDMSFEGAFWGIMSSAAGSFCTIQPRQVMKRVPVGVVVAVGMIVGGGLLTLIDPPAVTAIDWTLETTLLYGYVALFGTVGAFCCYLQSLKYVPAPTTSLLGNFEPLSALVLGILFLGLSFGPAELLGTALIFVMVGILATRK</sequence>
<dbReference type="GO" id="GO:0016020">
    <property type="term" value="C:membrane"/>
    <property type="evidence" value="ECO:0007669"/>
    <property type="project" value="UniProtKB-SubCell"/>
</dbReference>
<feature type="domain" description="EamA" evidence="7">
    <location>
        <begin position="136"/>
        <end position="266"/>
    </location>
</feature>